<comment type="caution">
    <text evidence="2">The sequence shown here is derived from an EMBL/GenBank/DDBJ whole genome shotgun (WGS) entry which is preliminary data.</text>
</comment>
<accession>A0A8S3W7N2</accession>
<evidence type="ECO:0000256" key="1">
    <source>
        <dbReference type="SAM" id="MobiDB-lite"/>
    </source>
</evidence>
<gene>
    <name evidence="2" type="ORF">PAPOLLO_LOCUS3122</name>
</gene>
<dbReference type="OrthoDB" id="123207at2759"/>
<proteinExistence type="predicted"/>
<name>A0A8S3W7N2_PARAO</name>
<dbReference type="Proteomes" id="UP000691718">
    <property type="component" value="Unassembled WGS sequence"/>
</dbReference>
<organism evidence="2 3">
    <name type="scientific">Parnassius apollo</name>
    <name type="common">Apollo butterfly</name>
    <name type="synonym">Papilio apollo</name>
    <dbReference type="NCBI Taxonomy" id="110799"/>
    <lineage>
        <taxon>Eukaryota</taxon>
        <taxon>Metazoa</taxon>
        <taxon>Ecdysozoa</taxon>
        <taxon>Arthropoda</taxon>
        <taxon>Hexapoda</taxon>
        <taxon>Insecta</taxon>
        <taxon>Pterygota</taxon>
        <taxon>Neoptera</taxon>
        <taxon>Endopterygota</taxon>
        <taxon>Lepidoptera</taxon>
        <taxon>Glossata</taxon>
        <taxon>Ditrysia</taxon>
        <taxon>Papilionoidea</taxon>
        <taxon>Papilionidae</taxon>
        <taxon>Parnassiinae</taxon>
        <taxon>Parnassini</taxon>
        <taxon>Parnassius</taxon>
        <taxon>Parnassius</taxon>
    </lineage>
</organism>
<sequence>MHDEDILKVLGDGNDSDIECFDDSDDEEPFFNHAVLDNLFDLDLPEDPAENQKYDQVKGSLLPDQSVPAHSSVVPTAKRPCRSGSRPSRWRVTLFEDKQHTYPERPIKSVRQPINDVQD</sequence>
<dbReference type="EMBL" id="CAJQZP010000209">
    <property type="protein sequence ID" value="CAG4945611.1"/>
    <property type="molecule type" value="Genomic_DNA"/>
</dbReference>
<evidence type="ECO:0000313" key="3">
    <source>
        <dbReference type="Proteomes" id="UP000691718"/>
    </source>
</evidence>
<keyword evidence="3" id="KW-1185">Reference proteome</keyword>
<dbReference type="AlphaFoldDB" id="A0A8S3W7N2"/>
<evidence type="ECO:0000313" key="2">
    <source>
        <dbReference type="EMBL" id="CAG4945611.1"/>
    </source>
</evidence>
<reference evidence="2" key="1">
    <citation type="submission" date="2021-04" db="EMBL/GenBank/DDBJ databases">
        <authorList>
            <person name="Tunstrom K."/>
        </authorList>
    </citation>
    <scope>NUCLEOTIDE SEQUENCE</scope>
</reference>
<feature type="region of interest" description="Disordered" evidence="1">
    <location>
        <begin position="62"/>
        <end position="87"/>
    </location>
</feature>
<protein>
    <submittedName>
        <fullName evidence="2">(apollo) hypothetical protein</fullName>
    </submittedName>
</protein>